<sequence>MINWWEDKRTCALMREYVFRNQLVGPTDADIISDPEARRILFDFHDRLYKQKDSSPSYVVGRRGSGKTAYLSYIEGFGKYDICINIDKWKVFKEVGEISSQGGGTVFVEEMDDYWDSVLFTIILSELRRRYPRLISRDQFLENYFGELGVERANSATSFLTRLIRRLNGRYASGSSGGMLSALFGELFNEFDEPGRELRQRVESLCRDNEIRVVILIDSLESYKVDDERVSDGIKGFLKSVGKFNTRRNRPEVRCCIPSELYYNFLALSTNAGKDFNPPLFLHWKSSEILSVVAHRMCIHMRLYNDGSSVRNRELLGLNLDSRQGLQRFFEKVFPEMVTNETGDLERPEIFILRHTQMLPRQALKIFHSVIRENYSETGEYAYIQPRHVLDGTYKIVNELATSVCTAFRASYPGAWKVCRDVVPRLGYTFKLDELEVIYRRHLRGRPGISEKVTELDFARMLIELGCIGVQQNVSDRYQVAQFEYNSRGELMPRGTDTLCVHPMFRGPNGDRKSDEALKSVYPVGVDPYEDFS</sequence>
<dbReference type="InterPro" id="IPR059206">
    <property type="entry name" value="Sll1717-like"/>
</dbReference>
<proteinExistence type="predicted"/>
<evidence type="ECO:0000313" key="1">
    <source>
        <dbReference type="EMBL" id="SDX74585.1"/>
    </source>
</evidence>
<dbReference type="Proteomes" id="UP000199118">
    <property type="component" value="Unassembled WGS sequence"/>
</dbReference>
<organism evidence="1 2">
    <name type="scientific">Albimonas donghaensis</name>
    <dbReference type="NCBI Taxonomy" id="356660"/>
    <lineage>
        <taxon>Bacteria</taxon>
        <taxon>Pseudomonadati</taxon>
        <taxon>Pseudomonadota</taxon>
        <taxon>Alphaproteobacteria</taxon>
        <taxon>Rhodobacterales</taxon>
        <taxon>Paracoccaceae</taxon>
        <taxon>Albimonas</taxon>
    </lineage>
</organism>
<dbReference type="SUPFAM" id="SSF52540">
    <property type="entry name" value="P-loop containing nucleoside triphosphate hydrolases"/>
    <property type="match status" value="1"/>
</dbReference>
<dbReference type="InterPro" id="IPR027417">
    <property type="entry name" value="P-loop_NTPase"/>
</dbReference>
<name>A0A1H3E7F3_9RHOB</name>
<protein>
    <submittedName>
        <fullName evidence="1">Uncharacterized protein</fullName>
    </submittedName>
</protein>
<evidence type="ECO:0000313" key="2">
    <source>
        <dbReference type="Proteomes" id="UP000199118"/>
    </source>
</evidence>
<dbReference type="NCBIfam" id="NF047389">
    <property type="entry name" value="ATPase_Sll1717"/>
    <property type="match status" value="1"/>
</dbReference>
<dbReference type="EMBL" id="FNMZ01000009">
    <property type="protein sequence ID" value="SDX74585.1"/>
    <property type="molecule type" value="Genomic_DNA"/>
</dbReference>
<accession>A0A1H3E7F3</accession>
<dbReference type="AlphaFoldDB" id="A0A1H3E7F3"/>
<keyword evidence="2" id="KW-1185">Reference proteome</keyword>
<dbReference type="OrthoDB" id="3499212at2"/>
<reference evidence="1 2" key="1">
    <citation type="submission" date="2016-10" db="EMBL/GenBank/DDBJ databases">
        <authorList>
            <person name="de Groot N.N."/>
        </authorList>
    </citation>
    <scope>NUCLEOTIDE SEQUENCE [LARGE SCALE GENOMIC DNA]</scope>
    <source>
        <strain evidence="1 2">DSM 17890</strain>
    </source>
</reference>
<gene>
    <name evidence="1" type="ORF">SAMN05444336_109100</name>
</gene>